<protein>
    <submittedName>
        <fullName evidence="1">Uncharacterized protein</fullName>
    </submittedName>
</protein>
<sequence length="19" mass="2049">MDGSMGKRDAKCDDTSTQC</sequence>
<organism evidence="1">
    <name type="scientific">Rhizophora mucronata</name>
    <name type="common">Asiatic mangrove</name>
    <dbReference type="NCBI Taxonomy" id="61149"/>
    <lineage>
        <taxon>Eukaryota</taxon>
        <taxon>Viridiplantae</taxon>
        <taxon>Streptophyta</taxon>
        <taxon>Embryophyta</taxon>
        <taxon>Tracheophyta</taxon>
        <taxon>Spermatophyta</taxon>
        <taxon>Magnoliopsida</taxon>
        <taxon>eudicotyledons</taxon>
        <taxon>Gunneridae</taxon>
        <taxon>Pentapetalae</taxon>
        <taxon>rosids</taxon>
        <taxon>fabids</taxon>
        <taxon>Malpighiales</taxon>
        <taxon>Rhizophoraceae</taxon>
        <taxon>Rhizophora</taxon>
    </lineage>
</organism>
<evidence type="ECO:0000313" key="1">
    <source>
        <dbReference type="EMBL" id="MBW84233.1"/>
    </source>
</evidence>
<dbReference type="EMBL" id="GGEC01003750">
    <property type="protein sequence ID" value="MBW84233.1"/>
    <property type="molecule type" value="Transcribed_RNA"/>
</dbReference>
<name>A0A2P2ISN1_RHIMU</name>
<dbReference type="AlphaFoldDB" id="A0A2P2ISN1"/>
<accession>A0A2P2ISN1</accession>
<reference evidence="1" key="1">
    <citation type="submission" date="2018-02" db="EMBL/GenBank/DDBJ databases">
        <title>Rhizophora mucronata_Transcriptome.</title>
        <authorList>
            <person name="Meera S.P."/>
            <person name="Sreeshan A."/>
            <person name="Augustine A."/>
        </authorList>
    </citation>
    <scope>NUCLEOTIDE SEQUENCE</scope>
    <source>
        <tissue evidence="1">Leaf</tissue>
    </source>
</reference>
<proteinExistence type="predicted"/>